<feature type="compositionally biased region" description="Acidic residues" evidence="1">
    <location>
        <begin position="33"/>
        <end position="44"/>
    </location>
</feature>
<gene>
    <name evidence="2" type="ORF">MIND_01113300</name>
</gene>
<keyword evidence="3" id="KW-1185">Reference proteome</keyword>
<dbReference type="GeneID" id="59350212"/>
<evidence type="ECO:0000313" key="2">
    <source>
        <dbReference type="EMBL" id="KAF7295727.1"/>
    </source>
</evidence>
<dbReference type="OrthoDB" id="3060478at2759"/>
<evidence type="ECO:0000256" key="1">
    <source>
        <dbReference type="SAM" id="MobiDB-lite"/>
    </source>
</evidence>
<dbReference type="AlphaFoldDB" id="A0A8H6VVS9"/>
<reference evidence="2" key="1">
    <citation type="submission" date="2020-05" db="EMBL/GenBank/DDBJ databases">
        <title>Mycena genomes resolve the evolution of fungal bioluminescence.</title>
        <authorList>
            <person name="Tsai I.J."/>
        </authorList>
    </citation>
    <scope>NUCLEOTIDE SEQUENCE</scope>
    <source>
        <strain evidence="2">171206Taipei</strain>
    </source>
</reference>
<sequence length="317" mass="35521">MATSSRARTRSRERHGGRMNRQKAQAPRPDSQSETDSEDADGEGEGDKAAAKGDDFELDRGLAPNADSARNTRNTVTDVSSNLCKRSKAAQETAQTAFDVAQRALTDMLAVNDELRVDNEEKSNEFQRVFPLYQGISVVTVRYQRLDDAMAAERNHFNDLLDDIEAKYQEMKMLLEIRATRNVQIPHAIQAARLHLKRFKVPFRPMKDLPVICPATDDPWQRLSSSPITARWLNHILYLPDRSLCLHKAAYLAFALAGQWDDSAGVWRPDSDLSALVGSEKELVVKRGGNLFYVGTRDGGVRFGSGGSVQVRTRFKR</sequence>
<evidence type="ECO:0000313" key="3">
    <source>
        <dbReference type="Proteomes" id="UP000636479"/>
    </source>
</evidence>
<dbReference type="RefSeq" id="XP_037217090.1">
    <property type="nucleotide sequence ID" value="XM_037367696.1"/>
</dbReference>
<feature type="compositionally biased region" description="Polar residues" evidence="1">
    <location>
        <begin position="68"/>
        <end position="81"/>
    </location>
</feature>
<feature type="compositionally biased region" description="Basic residues" evidence="1">
    <location>
        <begin position="7"/>
        <end position="21"/>
    </location>
</feature>
<accession>A0A8H6VVS9</accession>
<dbReference type="EMBL" id="JACAZF010000009">
    <property type="protein sequence ID" value="KAF7295727.1"/>
    <property type="molecule type" value="Genomic_DNA"/>
</dbReference>
<proteinExistence type="predicted"/>
<name>A0A8H6VVS9_9AGAR</name>
<feature type="compositionally biased region" description="Basic and acidic residues" evidence="1">
    <location>
        <begin position="45"/>
        <end position="60"/>
    </location>
</feature>
<feature type="region of interest" description="Disordered" evidence="1">
    <location>
        <begin position="1"/>
        <end position="81"/>
    </location>
</feature>
<organism evidence="2 3">
    <name type="scientific">Mycena indigotica</name>
    <dbReference type="NCBI Taxonomy" id="2126181"/>
    <lineage>
        <taxon>Eukaryota</taxon>
        <taxon>Fungi</taxon>
        <taxon>Dikarya</taxon>
        <taxon>Basidiomycota</taxon>
        <taxon>Agaricomycotina</taxon>
        <taxon>Agaricomycetes</taxon>
        <taxon>Agaricomycetidae</taxon>
        <taxon>Agaricales</taxon>
        <taxon>Marasmiineae</taxon>
        <taxon>Mycenaceae</taxon>
        <taxon>Mycena</taxon>
    </lineage>
</organism>
<dbReference type="Proteomes" id="UP000636479">
    <property type="component" value="Unassembled WGS sequence"/>
</dbReference>
<protein>
    <submittedName>
        <fullName evidence="2">Uncharacterized protein</fullName>
    </submittedName>
</protein>
<comment type="caution">
    <text evidence="2">The sequence shown here is derived from an EMBL/GenBank/DDBJ whole genome shotgun (WGS) entry which is preliminary data.</text>
</comment>